<dbReference type="Proteomes" id="UP001362999">
    <property type="component" value="Unassembled WGS sequence"/>
</dbReference>
<dbReference type="SUPFAM" id="SSF81383">
    <property type="entry name" value="F-box domain"/>
    <property type="match status" value="1"/>
</dbReference>
<dbReference type="EMBL" id="JAWWNJ010000016">
    <property type="protein sequence ID" value="KAK7039358.1"/>
    <property type="molecule type" value="Genomic_DNA"/>
</dbReference>
<organism evidence="1 2">
    <name type="scientific">Favolaschia claudopus</name>
    <dbReference type="NCBI Taxonomy" id="2862362"/>
    <lineage>
        <taxon>Eukaryota</taxon>
        <taxon>Fungi</taxon>
        <taxon>Dikarya</taxon>
        <taxon>Basidiomycota</taxon>
        <taxon>Agaricomycotina</taxon>
        <taxon>Agaricomycetes</taxon>
        <taxon>Agaricomycetidae</taxon>
        <taxon>Agaricales</taxon>
        <taxon>Marasmiineae</taxon>
        <taxon>Mycenaceae</taxon>
        <taxon>Favolaschia</taxon>
    </lineage>
</organism>
<keyword evidence="2" id="KW-1185">Reference proteome</keyword>
<name>A0AAW0CJM6_9AGAR</name>
<proteinExistence type="predicted"/>
<dbReference type="AlphaFoldDB" id="A0AAW0CJM6"/>
<comment type="caution">
    <text evidence="1">The sequence shown here is derived from an EMBL/GenBank/DDBJ whole genome shotgun (WGS) entry which is preliminary data.</text>
</comment>
<sequence>MSIEEIEARISKLTADIELQTEVLRQLHQLKSAALRELNNIRDPFSRLPLELASQIFQYLLPKGPPKPDPRRAPMLLLNVCHRWTDMALSLPDLWAAIYFDLPRAQIMDCWLHRAGRYPLSIHLHTDLSPELVFVMRQFANQIQYLSLYQEQFDARSIGSLGLLPNLEAMKVGALKIQDSEGYMNVSYSSSFVILKLLRLAPNLQECIFDQDAKIGELVGDSEDEEEDGGLVPNLHTLKLGSPQSNSYSYGCQCDLRMLPYLTLPSLQTLHLTFSATSPADLSSFLRRSSPPLHTLILAYDSQSAEFTDCLRLVPSLECLKLFVKLKFHHPFLLDIPPSALSDSTLQLVPNLGTLEINSECEYIAERCYAAFLRVLLSRRSKLLRASLTLHKRDDPEPDPAVYAGLQELAAEGMDIDLRSRNRQWFPLQ</sequence>
<protein>
    <submittedName>
        <fullName evidence="1">F-box domain-containing protein</fullName>
    </submittedName>
</protein>
<evidence type="ECO:0000313" key="2">
    <source>
        <dbReference type="Proteomes" id="UP001362999"/>
    </source>
</evidence>
<dbReference type="InterPro" id="IPR036047">
    <property type="entry name" value="F-box-like_dom_sf"/>
</dbReference>
<evidence type="ECO:0000313" key="1">
    <source>
        <dbReference type="EMBL" id="KAK7039358.1"/>
    </source>
</evidence>
<accession>A0AAW0CJM6</accession>
<dbReference type="SUPFAM" id="SSF52047">
    <property type="entry name" value="RNI-like"/>
    <property type="match status" value="1"/>
</dbReference>
<reference evidence="1 2" key="1">
    <citation type="journal article" date="2024" name="J Genomics">
        <title>Draft genome sequencing and assembly of Favolaschia claudopus CIRM-BRFM 2984 isolated from oak limbs.</title>
        <authorList>
            <person name="Navarro D."/>
            <person name="Drula E."/>
            <person name="Chaduli D."/>
            <person name="Cazenave R."/>
            <person name="Ahrendt S."/>
            <person name="Wang J."/>
            <person name="Lipzen A."/>
            <person name="Daum C."/>
            <person name="Barry K."/>
            <person name="Grigoriev I.V."/>
            <person name="Favel A."/>
            <person name="Rosso M.N."/>
            <person name="Martin F."/>
        </authorList>
    </citation>
    <scope>NUCLEOTIDE SEQUENCE [LARGE SCALE GENOMIC DNA]</scope>
    <source>
        <strain evidence="1 2">CIRM-BRFM 2984</strain>
    </source>
</reference>
<gene>
    <name evidence="1" type="ORF">R3P38DRAFT_2899096</name>
</gene>
<dbReference type="Gene3D" id="1.20.1280.50">
    <property type="match status" value="1"/>
</dbReference>